<dbReference type="AlphaFoldDB" id="A0AA35J9T4"/>
<dbReference type="InterPro" id="IPR016088">
    <property type="entry name" value="Chalcone_isomerase_3-sand"/>
</dbReference>
<dbReference type="SUPFAM" id="SSF54626">
    <property type="entry name" value="Chalcone isomerase"/>
    <property type="match status" value="1"/>
</dbReference>
<organism evidence="7 8">
    <name type="scientific">Saccharomyces uvarum</name>
    <name type="common">Yeast</name>
    <name type="synonym">Saccharomyces bayanus var. uvarum</name>
    <dbReference type="NCBI Taxonomy" id="230603"/>
    <lineage>
        <taxon>Eukaryota</taxon>
        <taxon>Fungi</taxon>
        <taxon>Dikarya</taxon>
        <taxon>Ascomycota</taxon>
        <taxon>Saccharomycotina</taxon>
        <taxon>Saccharomycetes</taxon>
        <taxon>Saccharomycetales</taxon>
        <taxon>Saccharomycetaceae</taxon>
        <taxon>Saccharomyces</taxon>
    </lineage>
</organism>
<dbReference type="PANTHER" id="PTHR47284">
    <property type="entry name" value="FATTY-ACID-BINDING PROTEIN 2"/>
    <property type="match status" value="1"/>
</dbReference>
<dbReference type="Proteomes" id="UP001162090">
    <property type="component" value="Chromosome 15"/>
</dbReference>
<dbReference type="InterPro" id="IPR036298">
    <property type="entry name" value="Chalcone_isomerase_sf"/>
</dbReference>
<feature type="domain" description="Chalcone isomerase" evidence="6">
    <location>
        <begin position="169"/>
        <end position="368"/>
    </location>
</feature>
<evidence type="ECO:0000259" key="6">
    <source>
        <dbReference type="Pfam" id="PF16035"/>
    </source>
</evidence>
<keyword evidence="4" id="KW-0809">Transit peptide</keyword>
<name>A0AA35J9T4_SACUV</name>
<evidence type="ECO:0000313" key="7">
    <source>
        <dbReference type="EMBL" id="CAI4052202.1"/>
    </source>
</evidence>
<evidence type="ECO:0000256" key="4">
    <source>
        <dbReference type="ARBA" id="ARBA00022946"/>
    </source>
</evidence>
<gene>
    <name evidence="7" type="primary">SUVC15G3580</name>
    <name evidence="7" type="ORF">SUVC_15G3580</name>
</gene>
<sequence>MHSLRVSIYTSKPLFLFHIFQGLSPQNVVVPYTLQKKKNKIINNLKKGLTTSIGPLRTTRRPTSMLRTFQRTLTKGQTSSLAIRKQCFRRQFANARFTKYMGRSGSSLRYWPWFTASTLIATSLFFYDGTLQNDEKNDGSLPYNESVQVDSSVSDFPLTITALNFPVSTNFKLLGYGQRHVTFLRFKVYALGLYLAENDEDLIANTFNEAYLHKYFLDVDDSKTFKQNLARFLKQDDSKSVIMIDDLLDSGMRMLAKITPVRNTDFKHLKEGLIKTISKHPDVANNKESLENGLEELNKAFSRNGSVRKNDDLIIELLANGALQFSYHDNKNNEFEVMGLVNNQLVGKYLFSQYLSGDKSPSPQAKKTAIDKLITLM</sequence>
<evidence type="ECO:0000256" key="5">
    <source>
        <dbReference type="ARBA" id="ARBA00023128"/>
    </source>
</evidence>
<keyword evidence="5" id="KW-0496">Mitochondrion</keyword>
<dbReference type="GO" id="GO:0005739">
    <property type="term" value="C:mitochondrion"/>
    <property type="evidence" value="ECO:0007669"/>
    <property type="project" value="UniProtKB-SubCell"/>
</dbReference>
<comment type="similarity">
    <text evidence="2">Belongs to the AIM18/AIM46 family.</text>
</comment>
<dbReference type="Pfam" id="PF16035">
    <property type="entry name" value="Chalcone_2"/>
    <property type="match status" value="1"/>
</dbReference>
<dbReference type="GO" id="GO:0016872">
    <property type="term" value="F:intramolecular lyase activity"/>
    <property type="evidence" value="ECO:0007669"/>
    <property type="project" value="InterPro"/>
</dbReference>
<dbReference type="Gene3D" id="3.50.70.10">
    <property type="match status" value="1"/>
</dbReference>
<evidence type="ECO:0000256" key="1">
    <source>
        <dbReference type="ARBA" id="ARBA00004173"/>
    </source>
</evidence>
<protein>
    <recommendedName>
        <fullName evidence="3">Altered inheritance of mitochondria protein 18, mitochondrial</fullName>
    </recommendedName>
</protein>
<proteinExistence type="inferred from homology"/>
<evidence type="ECO:0000256" key="2">
    <source>
        <dbReference type="ARBA" id="ARBA00009111"/>
    </source>
</evidence>
<reference evidence="7" key="1">
    <citation type="submission" date="2022-10" db="EMBL/GenBank/DDBJ databases">
        <authorList>
            <person name="Byrne P K."/>
        </authorList>
    </citation>
    <scope>NUCLEOTIDE SEQUENCE</scope>
    <source>
        <strain evidence="7">CBS7001</strain>
    </source>
</reference>
<evidence type="ECO:0000313" key="8">
    <source>
        <dbReference type="Proteomes" id="UP001162090"/>
    </source>
</evidence>
<dbReference type="PANTHER" id="PTHR47284:SF3">
    <property type="entry name" value="FATTY-ACID-BINDING PROTEIN 2"/>
    <property type="match status" value="1"/>
</dbReference>
<accession>A0AA35J9T4</accession>
<dbReference type="InterPro" id="IPR016087">
    <property type="entry name" value="Chalcone_isomerase"/>
</dbReference>
<comment type="subcellular location">
    <subcellularLocation>
        <location evidence="1">Mitochondrion</location>
    </subcellularLocation>
</comment>
<dbReference type="EMBL" id="OX365926">
    <property type="protein sequence ID" value="CAI4052202.1"/>
    <property type="molecule type" value="Genomic_DNA"/>
</dbReference>
<evidence type="ECO:0000256" key="3">
    <source>
        <dbReference type="ARBA" id="ARBA00018755"/>
    </source>
</evidence>